<protein>
    <submittedName>
        <fullName evidence="2">C-di-GMP phosphodiesterase</fullName>
    </submittedName>
</protein>
<dbReference type="EMBL" id="AP024169">
    <property type="protein sequence ID" value="BCN33013.1"/>
    <property type="molecule type" value="Genomic_DNA"/>
</dbReference>
<dbReference type="Proteomes" id="UP000595897">
    <property type="component" value="Chromosome"/>
</dbReference>
<proteinExistence type="predicted"/>
<gene>
    <name evidence="2" type="ORF">bsdtb5_43080</name>
</gene>
<evidence type="ECO:0000313" key="3">
    <source>
        <dbReference type="Proteomes" id="UP000595897"/>
    </source>
</evidence>
<dbReference type="PANTHER" id="PTHR43155:SF2">
    <property type="entry name" value="CYCLIC DI-GMP PHOSPHODIESTERASE PA4108"/>
    <property type="match status" value="1"/>
</dbReference>
<dbReference type="Gene3D" id="1.10.3210.10">
    <property type="entry name" value="Hypothetical protein af1432"/>
    <property type="match status" value="1"/>
</dbReference>
<dbReference type="RefSeq" id="WP_271714005.1">
    <property type="nucleotide sequence ID" value="NZ_AP024169.1"/>
</dbReference>
<dbReference type="InterPro" id="IPR003607">
    <property type="entry name" value="HD/PDEase_dom"/>
</dbReference>
<dbReference type="KEGG" id="ahb:bsdtb5_43080"/>
<organism evidence="2 3">
    <name type="scientific">Anaeromicropila herbilytica</name>
    <dbReference type="NCBI Taxonomy" id="2785025"/>
    <lineage>
        <taxon>Bacteria</taxon>
        <taxon>Bacillati</taxon>
        <taxon>Bacillota</taxon>
        <taxon>Clostridia</taxon>
        <taxon>Lachnospirales</taxon>
        <taxon>Lachnospiraceae</taxon>
        <taxon>Anaeromicropila</taxon>
    </lineage>
</organism>
<dbReference type="PANTHER" id="PTHR43155">
    <property type="entry name" value="CYCLIC DI-GMP PHOSPHODIESTERASE PA4108-RELATED"/>
    <property type="match status" value="1"/>
</dbReference>
<dbReference type="SUPFAM" id="SSF109604">
    <property type="entry name" value="HD-domain/PDEase-like"/>
    <property type="match status" value="1"/>
</dbReference>
<keyword evidence="3" id="KW-1185">Reference proteome</keyword>
<reference evidence="2 3" key="1">
    <citation type="submission" date="2020-11" db="EMBL/GenBank/DDBJ databases">
        <title>Draft genome sequencing of a Lachnospiraceae strain isolated from anoxic soil subjected to BSD treatment.</title>
        <authorList>
            <person name="Uek A."/>
            <person name="Tonouchi A."/>
        </authorList>
    </citation>
    <scope>NUCLEOTIDE SEQUENCE [LARGE SCALE GENOMIC DNA]</scope>
    <source>
        <strain evidence="2 3">TB5</strain>
    </source>
</reference>
<dbReference type="CDD" id="cd00077">
    <property type="entry name" value="HDc"/>
    <property type="match status" value="1"/>
</dbReference>
<dbReference type="AlphaFoldDB" id="A0A7R7EQ66"/>
<sequence>MRKVSINTLKGNEKLARNVWSDTGIVLMSEGTYLKKEYIPRLKELNIGYIYIDDDLGKGIKVDEIIEEQIKEQCQNVVKDTIQKYFYNGNNKLEKLKIVAEDIILDMLEQSEVMYNISGVREKSESLYSHSVNVCTLSVLIALRLKLSKKRVQEIAIGSLLHDIGYNYITFNYQDKSIDQFSELERREIKKHVIYGYSAIEKEDWLSPISKDIILSHHENINGEGYPFHLKGDRIKLESKIVAVCDEFDRLVYGTFTKPMKVHETIEYILSQSGIRFDQNVVNVFNKSVAVFPNSSTVITNEGEIGIVLRQNSGFPARPVIRIVKDKDGNNTENWMEKDLTKILNIFIVDTIEI</sequence>
<dbReference type="Pfam" id="PF13487">
    <property type="entry name" value="HD_5"/>
    <property type="match status" value="1"/>
</dbReference>
<feature type="domain" description="HD-GYP" evidence="1">
    <location>
        <begin position="105"/>
        <end position="301"/>
    </location>
</feature>
<dbReference type="InterPro" id="IPR037522">
    <property type="entry name" value="HD_GYP_dom"/>
</dbReference>
<dbReference type="PROSITE" id="PS51832">
    <property type="entry name" value="HD_GYP"/>
    <property type="match status" value="1"/>
</dbReference>
<accession>A0A7R7EQ66</accession>
<name>A0A7R7EQ66_9FIRM</name>
<evidence type="ECO:0000259" key="1">
    <source>
        <dbReference type="PROSITE" id="PS51832"/>
    </source>
</evidence>
<evidence type="ECO:0000313" key="2">
    <source>
        <dbReference type="EMBL" id="BCN33013.1"/>
    </source>
</evidence>